<feature type="chain" id="PRO_5043138203" evidence="2">
    <location>
        <begin position="17"/>
        <end position="106"/>
    </location>
</feature>
<evidence type="ECO:0000313" key="3">
    <source>
        <dbReference type="EMBL" id="VDP87837.1"/>
    </source>
</evidence>
<sequence>MMIVLVLLVFLTTTVANQIDLSFNWSDHPNSFPKVLEELGIEMSNEMAGLQPGNGPLGTGANAARNRPVAVDGAGLPSVNASGPGSTNDTIDEDDLEARLARLKRG</sequence>
<keyword evidence="4" id="KW-1185">Reference proteome</keyword>
<organism evidence="5">
    <name type="scientific">Echinostoma caproni</name>
    <dbReference type="NCBI Taxonomy" id="27848"/>
    <lineage>
        <taxon>Eukaryota</taxon>
        <taxon>Metazoa</taxon>
        <taxon>Spiralia</taxon>
        <taxon>Lophotrochozoa</taxon>
        <taxon>Platyhelminthes</taxon>
        <taxon>Trematoda</taxon>
        <taxon>Digenea</taxon>
        <taxon>Plagiorchiida</taxon>
        <taxon>Echinostomata</taxon>
        <taxon>Echinostomatoidea</taxon>
        <taxon>Echinostomatidae</taxon>
        <taxon>Echinostoma</taxon>
    </lineage>
</organism>
<dbReference type="EMBL" id="UZAN01049936">
    <property type="protein sequence ID" value="VDP87837.1"/>
    <property type="molecule type" value="Genomic_DNA"/>
</dbReference>
<feature type="signal peptide" evidence="2">
    <location>
        <begin position="1"/>
        <end position="16"/>
    </location>
</feature>
<accession>A0A183AVE6</accession>
<dbReference type="OrthoDB" id="10252926at2759"/>
<reference evidence="5" key="1">
    <citation type="submission" date="2016-06" db="UniProtKB">
        <authorList>
            <consortium name="WormBaseParasite"/>
        </authorList>
    </citation>
    <scope>IDENTIFICATION</scope>
</reference>
<evidence type="ECO:0000256" key="2">
    <source>
        <dbReference type="SAM" id="SignalP"/>
    </source>
</evidence>
<gene>
    <name evidence="3" type="ORF">ECPE_LOCUS10931</name>
</gene>
<proteinExistence type="predicted"/>
<evidence type="ECO:0000313" key="4">
    <source>
        <dbReference type="Proteomes" id="UP000272942"/>
    </source>
</evidence>
<dbReference type="Proteomes" id="UP000272942">
    <property type="component" value="Unassembled WGS sequence"/>
</dbReference>
<evidence type="ECO:0000313" key="5">
    <source>
        <dbReference type="WBParaSite" id="ECPE_0001096501-mRNA-1"/>
    </source>
</evidence>
<reference evidence="3 4" key="2">
    <citation type="submission" date="2018-11" db="EMBL/GenBank/DDBJ databases">
        <authorList>
            <consortium name="Pathogen Informatics"/>
        </authorList>
    </citation>
    <scope>NUCLEOTIDE SEQUENCE [LARGE SCALE GENOMIC DNA]</scope>
    <source>
        <strain evidence="3 4">Egypt</strain>
    </source>
</reference>
<protein>
    <submittedName>
        <fullName evidence="5">Secreted protein</fullName>
    </submittedName>
</protein>
<name>A0A183AVE6_9TREM</name>
<dbReference type="WBParaSite" id="ECPE_0001096501-mRNA-1">
    <property type="protein sequence ID" value="ECPE_0001096501-mRNA-1"/>
    <property type="gene ID" value="ECPE_0001096501"/>
</dbReference>
<keyword evidence="2" id="KW-0732">Signal</keyword>
<feature type="region of interest" description="Disordered" evidence="1">
    <location>
        <begin position="71"/>
        <end position="95"/>
    </location>
</feature>
<feature type="compositionally biased region" description="Polar residues" evidence="1">
    <location>
        <begin position="79"/>
        <end position="89"/>
    </location>
</feature>
<evidence type="ECO:0000256" key="1">
    <source>
        <dbReference type="SAM" id="MobiDB-lite"/>
    </source>
</evidence>
<dbReference type="AlphaFoldDB" id="A0A183AVE6"/>